<feature type="chain" id="PRO_5041455430" description="Fibrobacter succinogenes major paralogous domain-containing protein" evidence="1">
    <location>
        <begin position="23"/>
        <end position="659"/>
    </location>
</feature>
<evidence type="ECO:0000313" key="2">
    <source>
        <dbReference type="EMBL" id="GKI17799.1"/>
    </source>
</evidence>
<gene>
    <name evidence="2" type="ORF">CE91St16_07070</name>
</gene>
<organism evidence="2 3">
    <name type="scientific">Alistipes finegoldii</name>
    <dbReference type="NCBI Taxonomy" id="214856"/>
    <lineage>
        <taxon>Bacteria</taxon>
        <taxon>Pseudomonadati</taxon>
        <taxon>Bacteroidota</taxon>
        <taxon>Bacteroidia</taxon>
        <taxon>Bacteroidales</taxon>
        <taxon>Rikenellaceae</taxon>
        <taxon>Alistipes</taxon>
    </lineage>
</organism>
<feature type="signal peptide" evidence="1">
    <location>
        <begin position="1"/>
        <end position="22"/>
    </location>
</feature>
<keyword evidence="1" id="KW-0732">Signal</keyword>
<protein>
    <recommendedName>
        <fullName evidence="4">Fibrobacter succinogenes major paralogous domain-containing protein</fullName>
    </recommendedName>
</protein>
<evidence type="ECO:0000256" key="1">
    <source>
        <dbReference type="SAM" id="SignalP"/>
    </source>
</evidence>
<reference evidence="2" key="1">
    <citation type="submission" date="2022-01" db="EMBL/GenBank/DDBJ databases">
        <title>Novel bile acid biosynthetic pathways are enriched in the microbiome of centenarians.</title>
        <authorList>
            <person name="Sato Y."/>
            <person name="Atarashi K."/>
            <person name="Plichta R.D."/>
            <person name="Arai Y."/>
            <person name="Sasajima S."/>
            <person name="Kearney M.S."/>
            <person name="Suda W."/>
            <person name="Takeshita K."/>
            <person name="Sasaki T."/>
            <person name="Okamoto S."/>
            <person name="Skelly N.A."/>
            <person name="Okamura Y."/>
            <person name="Vlamakis H."/>
            <person name="Li Y."/>
            <person name="Tanoue T."/>
            <person name="Takei H."/>
            <person name="Nittono H."/>
            <person name="Narushima S."/>
            <person name="Irie J."/>
            <person name="Itoh H."/>
            <person name="Moriya K."/>
            <person name="Sugiura Y."/>
            <person name="Suematsu M."/>
            <person name="Moritoki N."/>
            <person name="Shibata S."/>
            <person name="Littman R.D."/>
            <person name="Fischbach A.M."/>
            <person name="Uwamino Y."/>
            <person name="Inoue T."/>
            <person name="Honda A."/>
            <person name="Hattori M."/>
            <person name="Murai T."/>
            <person name="Xavier J.R."/>
            <person name="Hirose N."/>
            <person name="Honda K."/>
        </authorList>
    </citation>
    <scope>NUCLEOTIDE SEQUENCE</scope>
    <source>
        <strain evidence="2">CE91-St16</strain>
    </source>
</reference>
<dbReference type="Proteomes" id="UP001055105">
    <property type="component" value="Unassembled WGS sequence"/>
</dbReference>
<dbReference type="Gene3D" id="2.60.40.2630">
    <property type="match status" value="1"/>
</dbReference>
<dbReference type="AlphaFoldDB" id="A0AA37NME1"/>
<dbReference type="Pfam" id="PF13149">
    <property type="entry name" value="Mfa_like_1"/>
    <property type="match status" value="1"/>
</dbReference>
<dbReference type="PROSITE" id="PS51257">
    <property type="entry name" value="PROKAR_LIPOPROTEIN"/>
    <property type="match status" value="1"/>
</dbReference>
<sequence>MKYTGSIHTTFYALLAAAALTAAGCSDDDNEKGGGATGVEANFSAEITPYTRAAGDTWTNGDAVGIYMLGGDAGTADNVRYTCEPNGRLSAADAKIVIPGSGTFDFVAYHPYKQSSLSGDAGKIDGYLYPVVLSDQTDPAAIDLLWSDNATGVTAAAPDVKFTFEHVLSKVEIAVKQGGGISADDLAGVVVTIDGVYNEGFFALNSGRIGNTGVPGAVTARAVTEGVSYEAIVLPTTGAAQQGRVFTVEAPLLGRTYTWTMPDDYLFVGGKIHEIEITVDVDGISVVTGDIADWNGGDSNPEVETDDAEFLALPNSYIARPGSTVTIPVAKAYAAWHNIPMLQEGSFSIPNDLTARIVWQERFDEDETILFSTNDKVTMTGSGINAAIEVVLNPDVEGSLVVGVYDGDGNCYWSWHIWATEYDPSQPAGQQTVGGNVFMDRNLGATSLVKGPQSAGCFYQWGRKDPFQGPYTWMMFLNANAGWSNDGIGKFMTLKGLASTKVPSENLVASVQQPYRYIVGISGTQDWLSPDVGGEAYRWSNADGTKGVFDPCPEGWRVPVSGAGAASAWADLNGVWDAERTGCVFAEGNGYYPAAGYINIMSASGSGGGAEAGTSGYCWSASSAGRNGYALTYSVSAIKTEAELTKAWACPVRCVKDVK</sequence>
<dbReference type="Gene3D" id="2.60.40.2620">
    <property type="entry name" value="Fimbrillin-like"/>
    <property type="match status" value="1"/>
</dbReference>
<name>A0AA37NME1_9BACT</name>
<evidence type="ECO:0008006" key="4">
    <source>
        <dbReference type="Google" id="ProtNLM"/>
    </source>
</evidence>
<comment type="caution">
    <text evidence="2">The sequence shown here is derived from an EMBL/GenBank/DDBJ whole genome shotgun (WGS) entry which is preliminary data.</text>
</comment>
<dbReference type="CDD" id="cd13120">
    <property type="entry name" value="BF2867_like_N"/>
    <property type="match status" value="1"/>
</dbReference>
<proteinExistence type="predicted"/>
<dbReference type="RefSeq" id="WP_244076123.1">
    <property type="nucleotide sequence ID" value="NZ_AP025581.1"/>
</dbReference>
<dbReference type="CDD" id="cd13121">
    <property type="entry name" value="BF2867_like_C"/>
    <property type="match status" value="1"/>
</dbReference>
<evidence type="ECO:0000313" key="3">
    <source>
        <dbReference type="Proteomes" id="UP001055105"/>
    </source>
</evidence>
<dbReference type="InterPro" id="IPR025049">
    <property type="entry name" value="Mfa-like_1"/>
</dbReference>
<accession>A0AA37NME1</accession>
<dbReference type="EMBL" id="BQOL01000001">
    <property type="protein sequence ID" value="GKI17799.1"/>
    <property type="molecule type" value="Genomic_DNA"/>
</dbReference>
<dbReference type="InterPro" id="IPR042278">
    <property type="entry name" value="Mfa-like_1_N"/>
</dbReference>